<evidence type="ECO:0000256" key="2">
    <source>
        <dbReference type="SAM" id="MobiDB-lite"/>
    </source>
</evidence>
<dbReference type="Proteomes" id="UP001642464">
    <property type="component" value="Unassembled WGS sequence"/>
</dbReference>
<evidence type="ECO:0000256" key="1">
    <source>
        <dbReference type="PROSITE-ProRule" id="PRU00176"/>
    </source>
</evidence>
<gene>
    <name evidence="4" type="ORF">SCF082_LOCUS36332</name>
</gene>
<dbReference type="SUPFAM" id="SSF54928">
    <property type="entry name" value="RNA-binding domain, RBD"/>
    <property type="match status" value="1"/>
</dbReference>
<dbReference type="Pfam" id="PF04059">
    <property type="entry name" value="RRM_2"/>
    <property type="match status" value="1"/>
</dbReference>
<protein>
    <submittedName>
        <fullName evidence="4">Protein MEI2-like 5 (AML5) (MEI2-like protein 5)</fullName>
    </submittedName>
</protein>
<evidence type="ECO:0000313" key="4">
    <source>
        <dbReference type="EMBL" id="CAK9074697.1"/>
    </source>
</evidence>
<keyword evidence="5" id="KW-1185">Reference proteome</keyword>
<organism evidence="4 5">
    <name type="scientific">Durusdinium trenchii</name>
    <dbReference type="NCBI Taxonomy" id="1381693"/>
    <lineage>
        <taxon>Eukaryota</taxon>
        <taxon>Sar</taxon>
        <taxon>Alveolata</taxon>
        <taxon>Dinophyceae</taxon>
        <taxon>Suessiales</taxon>
        <taxon>Symbiodiniaceae</taxon>
        <taxon>Durusdinium</taxon>
    </lineage>
</organism>
<dbReference type="PROSITE" id="PS50102">
    <property type="entry name" value="RRM"/>
    <property type="match status" value="1"/>
</dbReference>
<keyword evidence="1" id="KW-0694">RNA-binding</keyword>
<dbReference type="InterPro" id="IPR000504">
    <property type="entry name" value="RRM_dom"/>
</dbReference>
<feature type="region of interest" description="Disordered" evidence="2">
    <location>
        <begin position="125"/>
        <end position="165"/>
    </location>
</feature>
<dbReference type="EMBL" id="CAXAMM010035669">
    <property type="protein sequence ID" value="CAK9074697.1"/>
    <property type="molecule type" value="Genomic_DNA"/>
</dbReference>
<evidence type="ECO:0000259" key="3">
    <source>
        <dbReference type="PROSITE" id="PS50102"/>
    </source>
</evidence>
<proteinExistence type="predicted"/>
<feature type="compositionally biased region" description="Polar residues" evidence="2">
    <location>
        <begin position="133"/>
        <end position="142"/>
    </location>
</feature>
<name>A0ABP0PF88_9DINO</name>
<feature type="domain" description="RRM" evidence="3">
    <location>
        <begin position="315"/>
        <end position="402"/>
    </location>
</feature>
<dbReference type="CDD" id="cd12277">
    <property type="entry name" value="RRM3_MEI2_EAR1_like"/>
    <property type="match status" value="1"/>
</dbReference>
<evidence type="ECO:0000313" key="5">
    <source>
        <dbReference type="Proteomes" id="UP001642464"/>
    </source>
</evidence>
<dbReference type="InterPro" id="IPR035979">
    <property type="entry name" value="RBD_domain_sf"/>
</dbReference>
<dbReference type="InterPro" id="IPR012677">
    <property type="entry name" value="Nucleotide-bd_a/b_plait_sf"/>
</dbReference>
<sequence>MARPKVSVKNTFIECDCDDGFAEKSGALSRSKSVGRLVTDENQAGPQMATLAKIWNNDEEAVRAARSPILSVPPAAAQSLASPGWIELGSYYMSSTGPMLASKDCATPQKLKQLQESLQERLQCRKWSEESDQTGSTWSTWSADEMGKIRPSMSNSSVSSMTESMTSFEANRSRAYSNGSSCESKDEAVEFEIKIEEEPEANHSKGKYTSRVDQMRWKPKHNGDFMNGKPSHKRWDYDYGLSHLGHDTCENMTMSPFTTPTQSPKPFGKEMMHGQYESSFYRDKMRNLPRESRHNRVPRNVNLQQEYENKEKEVTTLMIRNIPNRYTQRELIAELEDLGFAGTFDFLYSPLDKGTMSNVGYAFVNFKSHEYASKCIEAFHNYRFKRHRKTSGKVAAVSAAHLQGLKANLAHYEKTAVNTAKMKQRRPVILADISSLTA</sequence>
<reference evidence="4 5" key="1">
    <citation type="submission" date="2024-02" db="EMBL/GenBank/DDBJ databases">
        <authorList>
            <person name="Chen Y."/>
            <person name="Shah S."/>
            <person name="Dougan E. K."/>
            <person name="Thang M."/>
            <person name="Chan C."/>
        </authorList>
    </citation>
    <scope>NUCLEOTIDE SEQUENCE [LARGE SCALE GENOMIC DNA]</scope>
</reference>
<accession>A0ABP0PF88</accession>
<dbReference type="InterPro" id="IPR007201">
    <property type="entry name" value="Mei2-like_Rrm_C"/>
</dbReference>
<dbReference type="Gene3D" id="3.30.70.330">
    <property type="match status" value="1"/>
</dbReference>
<feature type="compositionally biased region" description="Low complexity" evidence="2">
    <location>
        <begin position="152"/>
        <end position="165"/>
    </location>
</feature>
<dbReference type="SMART" id="SM00360">
    <property type="entry name" value="RRM"/>
    <property type="match status" value="1"/>
</dbReference>
<comment type="caution">
    <text evidence="4">The sequence shown here is derived from an EMBL/GenBank/DDBJ whole genome shotgun (WGS) entry which is preliminary data.</text>
</comment>